<evidence type="ECO:0000256" key="2">
    <source>
        <dbReference type="ARBA" id="ARBA00022679"/>
    </source>
</evidence>
<dbReference type="InterPro" id="IPR002173">
    <property type="entry name" value="Carboh/pur_kinase_PfkB_CS"/>
</dbReference>
<evidence type="ECO:0000259" key="4">
    <source>
        <dbReference type="Pfam" id="PF00294"/>
    </source>
</evidence>
<keyword evidence="2" id="KW-0808">Transferase</keyword>
<dbReference type="OrthoDB" id="9813569at2"/>
<comment type="similarity">
    <text evidence="1">Belongs to the carbohydrate kinase PfkB family.</text>
</comment>
<dbReference type="InterPro" id="IPR050306">
    <property type="entry name" value="PfkB_Carbo_kinase"/>
</dbReference>
<dbReference type="GO" id="GO:0016301">
    <property type="term" value="F:kinase activity"/>
    <property type="evidence" value="ECO:0007669"/>
    <property type="project" value="UniProtKB-KW"/>
</dbReference>
<dbReference type="PROSITE" id="PS00583">
    <property type="entry name" value="PFKB_KINASES_1"/>
    <property type="match status" value="1"/>
</dbReference>
<dbReference type="InterPro" id="IPR011611">
    <property type="entry name" value="PfkB_dom"/>
</dbReference>
<evidence type="ECO:0000313" key="5">
    <source>
        <dbReference type="EMBL" id="SNT18213.1"/>
    </source>
</evidence>
<name>A0A239KKT3_9BACT</name>
<protein>
    <submittedName>
        <fullName evidence="5">Fructokinase</fullName>
    </submittedName>
</protein>
<organism evidence="5 6">
    <name type="scientific">Pontibacter ummariensis</name>
    <dbReference type="NCBI Taxonomy" id="1610492"/>
    <lineage>
        <taxon>Bacteria</taxon>
        <taxon>Pseudomonadati</taxon>
        <taxon>Bacteroidota</taxon>
        <taxon>Cytophagia</taxon>
        <taxon>Cytophagales</taxon>
        <taxon>Hymenobacteraceae</taxon>
        <taxon>Pontibacter</taxon>
    </lineage>
</organism>
<dbReference type="Pfam" id="PF00294">
    <property type="entry name" value="PfkB"/>
    <property type="match status" value="1"/>
</dbReference>
<keyword evidence="3 5" id="KW-0418">Kinase</keyword>
<dbReference type="SUPFAM" id="SSF53613">
    <property type="entry name" value="Ribokinase-like"/>
    <property type="match status" value="1"/>
</dbReference>
<dbReference type="CDD" id="cd01167">
    <property type="entry name" value="bac_FRK"/>
    <property type="match status" value="1"/>
</dbReference>
<dbReference type="RefSeq" id="WP_089321384.1">
    <property type="nucleotide sequence ID" value="NZ_FZOQ01000029.1"/>
</dbReference>
<dbReference type="Proteomes" id="UP000198432">
    <property type="component" value="Unassembled WGS sequence"/>
</dbReference>
<dbReference type="PANTHER" id="PTHR43085:SF57">
    <property type="entry name" value="CARBOHYDRATE KINASE PFKB DOMAIN-CONTAINING PROTEIN"/>
    <property type="match status" value="1"/>
</dbReference>
<sequence>MANLTEKLIFSFGESLWDCLPDGRQPGGAPMNIALHLHRLGAPVRLISRIGEDALGQELADYLRQHSLHLDFLQTDPIHPTGTVAVTLAENGDAAYDIVQPVAWDFIAEEAALQAVEQNMIVYSSLASRNETSRNTLLHLLPRTSFRAFDLNLRPPFYDQELIETLGRKADLLKMNGEEFALLKAWYGAKDVSAEEALKKISTALENPMICVTAGSEGAWLLQEGQVYFQPAFKVQVKDTIGAGDAFLAALLKQLLESAPPQQCLQYACAVGAFVASKEGANPAYTPQDIDAMLR</sequence>
<dbReference type="EMBL" id="FZOQ01000029">
    <property type="protein sequence ID" value="SNT18213.1"/>
    <property type="molecule type" value="Genomic_DNA"/>
</dbReference>
<dbReference type="Gene3D" id="3.40.1190.20">
    <property type="match status" value="1"/>
</dbReference>
<evidence type="ECO:0000256" key="3">
    <source>
        <dbReference type="ARBA" id="ARBA00022777"/>
    </source>
</evidence>
<dbReference type="PANTHER" id="PTHR43085">
    <property type="entry name" value="HEXOKINASE FAMILY MEMBER"/>
    <property type="match status" value="1"/>
</dbReference>
<proteinExistence type="inferred from homology"/>
<dbReference type="PROSITE" id="PS00584">
    <property type="entry name" value="PFKB_KINASES_2"/>
    <property type="match status" value="1"/>
</dbReference>
<dbReference type="InterPro" id="IPR029056">
    <property type="entry name" value="Ribokinase-like"/>
</dbReference>
<accession>A0A239KKT3</accession>
<dbReference type="AlphaFoldDB" id="A0A239KKT3"/>
<evidence type="ECO:0000313" key="6">
    <source>
        <dbReference type="Proteomes" id="UP000198432"/>
    </source>
</evidence>
<reference evidence="6" key="1">
    <citation type="submission" date="2017-06" db="EMBL/GenBank/DDBJ databases">
        <authorList>
            <person name="Varghese N."/>
            <person name="Submissions S."/>
        </authorList>
    </citation>
    <scope>NUCLEOTIDE SEQUENCE [LARGE SCALE GENOMIC DNA]</scope>
    <source>
        <strain evidence="6">NKM1</strain>
    </source>
</reference>
<evidence type="ECO:0000256" key="1">
    <source>
        <dbReference type="ARBA" id="ARBA00010688"/>
    </source>
</evidence>
<gene>
    <name evidence="5" type="ORF">SAMN06296052_12933</name>
</gene>
<feature type="domain" description="Carbohydrate kinase PfkB" evidence="4">
    <location>
        <begin position="24"/>
        <end position="283"/>
    </location>
</feature>
<keyword evidence="6" id="KW-1185">Reference proteome</keyword>